<accession>A0A0D0B1V6</accession>
<dbReference type="EMBL" id="KN835419">
    <property type="protein sequence ID" value="KIK37958.1"/>
    <property type="molecule type" value="Genomic_DNA"/>
</dbReference>
<keyword evidence="2" id="KW-1185">Reference proteome</keyword>
<dbReference type="AlphaFoldDB" id="A0A0D0B1V6"/>
<dbReference type="Proteomes" id="UP000054485">
    <property type="component" value="Unassembled WGS sequence"/>
</dbReference>
<evidence type="ECO:0000313" key="2">
    <source>
        <dbReference type="Proteomes" id="UP000054485"/>
    </source>
</evidence>
<dbReference type="OrthoDB" id="10333556at2759"/>
<organism evidence="1 2">
    <name type="scientific">Suillus luteus UH-Slu-Lm8-n1</name>
    <dbReference type="NCBI Taxonomy" id="930992"/>
    <lineage>
        <taxon>Eukaryota</taxon>
        <taxon>Fungi</taxon>
        <taxon>Dikarya</taxon>
        <taxon>Basidiomycota</taxon>
        <taxon>Agaricomycotina</taxon>
        <taxon>Agaricomycetes</taxon>
        <taxon>Agaricomycetidae</taxon>
        <taxon>Boletales</taxon>
        <taxon>Suillineae</taxon>
        <taxon>Suillaceae</taxon>
        <taxon>Suillus</taxon>
    </lineage>
</organism>
<dbReference type="InParanoid" id="A0A0D0B1V6"/>
<reference evidence="1 2" key="1">
    <citation type="submission" date="2014-04" db="EMBL/GenBank/DDBJ databases">
        <authorList>
            <consortium name="DOE Joint Genome Institute"/>
            <person name="Kuo A."/>
            <person name="Ruytinx J."/>
            <person name="Rineau F."/>
            <person name="Colpaert J."/>
            <person name="Kohler A."/>
            <person name="Nagy L.G."/>
            <person name="Floudas D."/>
            <person name="Copeland A."/>
            <person name="Barry K.W."/>
            <person name="Cichocki N."/>
            <person name="Veneault-Fourrey C."/>
            <person name="LaButti K."/>
            <person name="Lindquist E.A."/>
            <person name="Lipzen A."/>
            <person name="Lundell T."/>
            <person name="Morin E."/>
            <person name="Murat C."/>
            <person name="Sun H."/>
            <person name="Tunlid A."/>
            <person name="Henrissat B."/>
            <person name="Grigoriev I.V."/>
            <person name="Hibbett D.S."/>
            <person name="Martin F."/>
            <person name="Nordberg H.P."/>
            <person name="Cantor M.N."/>
            <person name="Hua S.X."/>
        </authorList>
    </citation>
    <scope>NUCLEOTIDE SEQUENCE [LARGE SCALE GENOMIC DNA]</scope>
    <source>
        <strain evidence="1 2">UH-Slu-Lm8-n1</strain>
    </source>
</reference>
<proteinExistence type="predicted"/>
<name>A0A0D0B1V6_9AGAM</name>
<reference evidence="2" key="2">
    <citation type="submission" date="2015-01" db="EMBL/GenBank/DDBJ databases">
        <title>Evolutionary Origins and Diversification of the Mycorrhizal Mutualists.</title>
        <authorList>
            <consortium name="DOE Joint Genome Institute"/>
            <consortium name="Mycorrhizal Genomics Consortium"/>
            <person name="Kohler A."/>
            <person name="Kuo A."/>
            <person name="Nagy L.G."/>
            <person name="Floudas D."/>
            <person name="Copeland A."/>
            <person name="Barry K.W."/>
            <person name="Cichocki N."/>
            <person name="Veneault-Fourrey C."/>
            <person name="LaButti K."/>
            <person name="Lindquist E.A."/>
            <person name="Lipzen A."/>
            <person name="Lundell T."/>
            <person name="Morin E."/>
            <person name="Murat C."/>
            <person name="Riley R."/>
            <person name="Ohm R."/>
            <person name="Sun H."/>
            <person name="Tunlid A."/>
            <person name="Henrissat B."/>
            <person name="Grigoriev I.V."/>
            <person name="Hibbett D.S."/>
            <person name="Martin F."/>
        </authorList>
    </citation>
    <scope>NUCLEOTIDE SEQUENCE [LARGE SCALE GENOMIC DNA]</scope>
    <source>
        <strain evidence="2">UH-Slu-Lm8-n1</strain>
    </source>
</reference>
<sequence length="186" mass="20323">MTGPPCPHTHVVLLVSNFTVYRVAVISVSSSSMRIMHVAPSTLVRASVNTDHCFVQVLWCSDCHHDIPLLIKRAGDLCLHRIQGPSEICDGCLPILPPSPTSPEACRFPHSLHSPGTILVFLGFSPAASAANEEKRICLSRRLALASSPYGNVPTVLLTPRHMGIKVMTTYWHMMSSSKVQLLYAL</sequence>
<evidence type="ECO:0000313" key="1">
    <source>
        <dbReference type="EMBL" id="KIK37958.1"/>
    </source>
</evidence>
<protein>
    <submittedName>
        <fullName evidence="1">Uncharacterized protein</fullName>
    </submittedName>
</protein>
<dbReference type="HOGENOM" id="CLU_1455303_0_0_1"/>
<gene>
    <name evidence="1" type="ORF">CY34DRAFT_809830</name>
</gene>